<dbReference type="Proteomes" id="UP000004407">
    <property type="component" value="Unassembled WGS sequence"/>
</dbReference>
<sequence length="117" mass="13155">MEKEEQYIYDRCGKQNPFTVPDGYFDSLRTGLMQHATTTTKAIPLWKRWRGYVAAACLVGVVTVGLATYWGLKTTDVADTHVAVAGYATVDDDFSDDEYADYTMLDNDDIYSFLANN</sequence>
<evidence type="ECO:0000313" key="2">
    <source>
        <dbReference type="EMBL" id="EHJ39487.1"/>
    </source>
</evidence>
<name>G6AYB1_9BACT</name>
<dbReference type="AlphaFoldDB" id="G6AYB1"/>
<feature type="transmembrane region" description="Helical" evidence="1">
    <location>
        <begin position="51"/>
        <end position="72"/>
    </location>
</feature>
<keyword evidence="1" id="KW-0812">Transmembrane</keyword>
<dbReference type="RefSeq" id="WP_007900107.1">
    <property type="nucleotide sequence ID" value="NZ_JH379434.1"/>
</dbReference>
<reference evidence="2 3" key="1">
    <citation type="submission" date="2011-08" db="EMBL/GenBank/DDBJ databases">
        <authorList>
            <person name="Weinstock G."/>
            <person name="Sodergren E."/>
            <person name="Clifton S."/>
            <person name="Fulton L."/>
            <person name="Fulton B."/>
            <person name="Courtney L."/>
            <person name="Fronick C."/>
            <person name="Harrison M."/>
            <person name="Strong C."/>
            <person name="Farmer C."/>
            <person name="Delahaunty K."/>
            <person name="Markovic C."/>
            <person name="Hall O."/>
            <person name="Minx P."/>
            <person name="Tomlinson C."/>
            <person name="Mitreva M."/>
            <person name="Hou S."/>
            <person name="Chen J."/>
            <person name="Wollam A."/>
            <person name="Pepin K.H."/>
            <person name="Johnson M."/>
            <person name="Bhonagiri V."/>
            <person name="Zhang X."/>
            <person name="Suruliraj S."/>
            <person name="Warren W."/>
            <person name="Chinwalla A."/>
            <person name="Mardis E.R."/>
            <person name="Wilson R.K."/>
        </authorList>
    </citation>
    <scope>NUCLEOTIDE SEQUENCE [LARGE SCALE GENOMIC DNA]</scope>
    <source>
        <strain evidence="2 3">DSM 18206</strain>
    </source>
</reference>
<organism evidence="2 3">
    <name type="scientific">Leyella stercorea DSM 18206</name>
    <dbReference type="NCBI Taxonomy" id="1002367"/>
    <lineage>
        <taxon>Bacteria</taxon>
        <taxon>Pseudomonadati</taxon>
        <taxon>Bacteroidota</taxon>
        <taxon>Bacteroidia</taxon>
        <taxon>Bacteroidales</taxon>
        <taxon>Prevotellaceae</taxon>
        <taxon>Leyella</taxon>
    </lineage>
</organism>
<evidence type="ECO:0000313" key="3">
    <source>
        <dbReference type="Proteomes" id="UP000004407"/>
    </source>
</evidence>
<dbReference type="HOGENOM" id="CLU_154574_0_0_10"/>
<evidence type="ECO:0000256" key="1">
    <source>
        <dbReference type="SAM" id="Phobius"/>
    </source>
</evidence>
<keyword evidence="1" id="KW-1133">Transmembrane helix</keyword>
<dbReference type="PATRIC" id="fig|1002367.3.peg.1311"/>
<dbReference type="EMBL" id="AFZZ01000145">
    <property type="protein sequence ID" value="EHJ39487.1"/>
    <property type="molecule type" value="Genomic_DNA"/>
</dbReference>
<protein>
    <submittedName>
        <fullName evidence="2">Uncharacterized protein</fullName>
    </submittedName>
</protein>
<dbReference type="GeneID" id="78337268"/>
<gene>
    <name evidence="2" type="ORF">HMPREF0673_01621</name>
</gene>
<accession>G6AYB1</accession>
<keyword evidence="1" id="KW-0472">Membrane</keyword>
<comment type="caution">
    <text evidence="2">The sequence shown here is derived from an EMBL/GenBank/DDBJ whole genome shotgun (WGS) entry which is preliminary data.</text>
</comment>
<proteinExistence type="predicted"/>